<gene>
    <name evidence="1" type="ORF">NCTC10588_02802</name>
</gene>
<dbReference type="EMBL" id="UFYD01000001">
    <property type="protein sequence ID" value="STD08280.1"/>
    <property type="molecule type" value="Genomic_DNA"/>
</dbReference>
<protein>
    <submittedName>
        <fullName evidence="1">Uncharacterized protein</fullName>
    </submittedName>
</protein>
<name>A0A7Z7PXX3_9FLAO</name>
<accession>A0A7Z7PXX3</accession>
<dbReference type="AlphaFoldDB" id="A0A7Z7PXX3"/>
<comment type="caution">
    <text evidence="1">The sequence shown here is derived from an EMBL/GenBank/DDBJ whole genome shotgun (WGS) entry which is preliminary data.</text>
</comment>
<proteinExistence type="predicted"/>
<dbReference type="Proteomes" id="UP000254876">
    <property type="component" value="Unassembled WGS sequence"/>
</dbReference>
<organism evidence="1 2">
    <name type="scientific">Elizabethkingia anophelis</name>
    <dbReference type="NCBI Taxonomy" id="1117645"/>
    <lineage>
        <taxon>Bacteria</taxon>
        <taxon>Pseudomonadati</taxon>
        <taxon>Bacteroidota</taxon>
        <taxon>Flavobacteriia</taxon>
        <taxon>Flavobacteriales</taxon>
        <taxon>Weeksellaceae</taxon>
        <taxon>Elizabethkingia</taxon>
    </lineage>
</organism>
<evidence type="ECO:0000313" key="2">
    <source>
        <dbReference type="Proteomes" id="UP000254876"/>
    </source>
</evidence>
<sequence length="37" mass="4384">MKNTEEHLLKANIFTLNSNNNKKLTHEVQELKMCIKK</sequence>
<evidence type="ECO:0000313" key="1">
    <source>
        <dbReference type="EMBL" id="STD08280.1"/>
    </source>
</evidence>
<reference evidence="1 2" key="1">
    <citation type="submission" date="2018-06" db="EMBL/GenBank/DDBJ databases">
        <authorList>
            <consortium name="Pathogen Informatics"/>
            <person name="Doyle S."/>
        </authorList>
    </citation>
    <scope>NUCLEOTIDE SEQUENCE [LARGE SCALE GENOMIC DNA]</scope>
    <source>
        <strain evidence="1 2">NCTC10588</strain>
    </source>
</reference>